<evidence type="ECO:0000313" key="12">
    <source>
        <dbReference type="Proteomes" id="UP001381693"/>
    </source>
</evidence>
<evidence type="ECO:0000313" key="11">
    <source>
        <dbReference type="EMBL" id="KAK7068501.1"/>
    </source>
</evidence>
<dbReference type="Proteomes" id="UP001381693">
    <property type="component" value="Unassembled WGS sequence"/>
</dbReference>
<proteinExistence type="inferred from homology"/>
<evidence type="ECO:0000256" key="10">
    <source>
        <dbReference type="RuleBase" id="RU363063"/>
    </source>
</evidence>
<accession>A0AAN8WQQ5</accession>
<comment type="similarity">
    <text evidence="2 10">Belongs to the glycosyltransferase 31 family.</text>
</comment>
<dbReference type="EC" id="2.4.1.-" evidence="10"/>
<evidence type="ECO:0000256" key="5">
    <source>
        <dbReference type="ARBA" id="ARBA00022692"/>
    </source>
</evidence>
<dbReference type="EMBL" id="JAXCGZ010017219">
    <property type="protein sequence ID" value="KAK7068501.1"/>
    <property type="molecule type" value="Genomic_DNA"/>
</dbReference>
<evidence type="ECO:0000256" key="4">
    <source>
        <dbReference type="ARBA" id="ARBA00022679"/>
    </source>
</evidence>
<comment type="caution">
    <text evidence="11">The sequence shown here is derived from an EMBL/GenBank/DDBJ whole genome shotgun (WGS) entry which is preliminary data.</text>
</comment>
<dbReference type="InterPro" id="IPR002659">
    <property type="entry name" value="Glyco_trans_31"/>
</dbReference>
<dbReference type="GO" id="GO:0000139">
    <property type="term" value="C:Golgi membrane"/>
    <property type="evidence" value="ECO:0007669"/>
    <property type="project" value="UniProtKB-SubCell"/>
</dbReference>
<sequence>MKPRNMLHKRSDQSSSISGPYKYLIEESDFCQRRQNLEIIAYVHSSISRVKKRNETRHTWAAVSSYNVGIFLGVIYVVGRAKNAYEDQIIRDESLQYHDIVQVDIEEDYHLLSYKSLAALSWIHLHCSEIPWTIHVDDDVVIDVFLLSLNLRDLNASDVEYFYCNIMYSNVMREGKWAVDPRDYSSEKYPAFCSGLMWFIPTRLIPRLLYASQEAPFLWIDDVYVTGILAEKANISLVDDPDGFGSQKINRKDIGRLMSWHAIKADRRQCWNDIVKHYRELFSATGPTNS</sequence>
<keyword evidence="3 10" id="KW-0328">Glycosyltransferase</keyword>
<evidence type="ECO:0000256" key="3">
    <source>
        <dbReference type="ARBA" id="ARBA00022676"/>
    </source>
</evidence>
<dbReference type="AlphaFoldDB" id="A0AAN8WQQ5"/>
<keyword evidence="4" id="KW-0808">Transferase</keyword>
<gene>
    <name evidence="11" type="ORF">SK128_009088</name>
</gene>
<dbReference type="GO" id="GO:0006493">
    <property type="term" value="P:protein O-linked glycosylation"/>
    <property type="evidence" value="ECO:0007669"/>
    <property type="project" value="TreeGrafter"/>
</dbReference>
<keyword evidence="9 10" id="KW-0472">Membrane</keyword>
<keyword evidence="6 10" id="KW-0735">Signal-anchor</keyword>
<comment type="subcellular location">
    <subcellularLocation>
        <location evidence="1 10">Golgi apparatus membrane</location>
        <topology evidence="1 10">Single-pass type II membrane protein</topology>
    </subcellularLocation>
</comment>
<keyword evidence="5 10" id="KW-0812">Transmembrane</keyword>
<dbReference type="Pfam" id="PF01762">
    <property type="entry name" value="Galactosyl_T"/>
    <property type="match status" value="1"/>
</dbReference>
<dbReference type="PANTHER" id="PTHR11214:SF364">
    <property type="entry name" value="HEXOSYLTRANSFERASE"/>
    <property type="match status" value="1"/>
</dbReference>
<evidence type="ECO:0000256" key="7">
    <source>
        <dbReference type="ARBA" id="ARBA00022989"/>
    </source>
</evidence>
<evidence type="ECO:0000256" key="2">
    <source>
        <dbReference type="ARBA" id="ARBA00008661"/>
    </source>
</evidence>
<name>A0AAN8WQQ5_HALRR</name>
<evidence type="ECO:0000256" key="8">
    <source>
        <dbReference type="ARBA" id="ARBA00023034"/>
    </source>
</evidence>
<dbReference type="Gene3D" id="3.90.550.50">
    <property type="match status" value="1"/>
</dbReference>
<keyword evidence="7 10" id="KW-1133">Transmembrane helix</keyword>
<evidence type="ECO:0000256" key="9">
    <source>
        <dbReference type="ARBA" id="ARBA00023136"/>
    </source>
</evidence>
<keyword evidence="8 10" id="KW-0333">Golgi apparatus</keyword>
<keyword evidence="12" id="KW-1185">Reference proteome</keyword>
<protein>
    <recommendedName>
        <fullName evidence="10">Hexosyltransferase</fullName>
        <ecNumber evidence="10">2.4.1.-</ecNumber>
    </recommendedName>
</protein>
<organism evidence="11 12">
    <name type="scientific">Halocaridina rubra</name>
    <name type="common">Hawaiian red shrimp</name>
    <dbReference type="NCBI Taxonomy" id="373956"/>
    <lineage>
        <taxon>Eukaryota</taxon>
        <taxon>Metazoa</taxon>
        <taxon>Ecdysozoa</taxon>
        <taxon>Arthropoda</taxon>
        <taxon>Crustacea</taxon>
        <taxon>Multicrustacea</taxon>
        <taxon>Malacostraca</taxon>
        <taxon>Eumalacostraca</taxon>
        <taxon>Eucarida</taxon>
        <taxon>Decapoda</taxon>
        <taxon>Pleocyemata</taxon>
        <taxon>Caridea</taxon>
        <taxon>Atyoidea</taxon>
        <taxon>Atyidae</taxon>
        <taxon>Halocaridina</taxon>
    </lineage>
</organism>
<dbReference type="PANTHER" id="PTHR11214">
    <property type="entry name" value="BETA-1,3-N-ACETYLGLUCOSAMINYLTRANSFERASE"/>
    <property type="match status" value="1"/>
</dbReference>
<dbReference type="GO" id="GO:0016758">
    <property type="term" value="F:hexosyltransferase activity"/>
    <property type="evidence" value="ECO:0007669"/>
    <property type="project" value="InterPro"/>
</dbReference>
<evidence type="ECO:0000256" key="6">
    <source>
        <dbReference type="ARBA" id="ARBA00022968"/>
    </source>
</evidence>
<feature type="transmembrane region" description="Helical" evidence="10">
    <location>
        <begin position="59"/>
        <end position="79"/>
    </location>
</feature>
<evidence type="ECO:0000256" key="1">
    <source>
        <dbReference type="ARBA" id="ARBA00004323"/>
    </source>
</evidence>
<reference evidence="11 12" key="1">
    <citation type="submission" date="2023-11" db="EMBL/GenBank/DDBJ databases">
        <title>Halocaridina rubra genome assembly.</title>
        <authorList>
            <person name="Smith C."/>
        </authorList>
    </citation>
    <scope>NUCLEOTIDE SEQUENCE [LARGE SCALE GENOMIC DNA]</scope>
    <source>
        <strain evidence="11">EP-1</strain>
        <tissue evidence="11">Whole</tissue>
    </source>
</reference>